<dbReference type="Proteomes" id="UP000292373">
    <property type="component" value="Unassembled WGS sequence"/>
</dbReference>
<keyword evidence="2" id="KW-0472">Membrane</keyword>
<dbReference type="AlphaFoldDB" id="A0A4Q9KBL9"/>
<dbReference type="PANTHER" id="PTHR33392">
    <property type="entry name" value="POLYISOPRENYL-TEICHOIC ACID--PEPTIDOGLYCAN TEICHOIC ACID TRANSFERASE TAGU"/>
    <property type="match status" value="1"/>
</dbReference>
<evidence type="ECO:0000313" key="4">
    <source>
        <dbReference type="EMBL" id="TBT83236.1"/>
    </source>
</evidence>
<dbReference type="Pfam" id="PF03816">
    <property type="entry name" value="LytR_cpsA_psr"/>
    <property type="match status" value="1"/>
</dbReference>
<evidence type="ECO:0000256" key="2">
    <source>
        <dbReference type="SAM" id="Phobius"/>
    </source>
</evidence>
<dbReference type="InterPro" id="IPR004474">
    <property type="entry name" value="LytR_CpsA_psr"/>
</dbReference>
<organism evidence="4 5">
    <name type="scientific">Propioniciclava sinopodophylli</name>
    <dbReference type="NCBI Taxonomy" id="1837344"/>
    <lineage>
        <taxon>Bacteria</taxon>
        <taxon>Bacillati</taxon>
        <taxon>Actinomycetota</taxon>
        <taxon>Actinomycetes</taxon>
        <taxon>Propionibacteriales</taxon>
        <taxon>Propionibacteriaceae</taxon>
        <taxon>Propioniciclava</taxon>
    </lineage>
</organism>
<dbReference type="RefSeq" id="WP_131169383.1">
    <property type="nucleotide sequence ID" value="NZ_SDMQ01000013.1"/>
</dbReference>
<protein>
    <submittedName>
        <fullName evidence="4">LytR family transcriptional regulator</fullName>
    </submittedName>
</protein>
<keyword evidence="2" id="KW-0812">Transmembrane</keyword>
<dbReference type="EMBL" id="SDMQ01000013">
    <property type="protein sequence ID" value="TBT83236.1"/>
    <property type="molecule type" value="Genomic_DNA"/>
</dbReference>
<gene>
    <name evidence="4" type="ORF">ET989_12245</name>
</gene>
<reference evidence="4 5" key="1">
    <citation type="submission" date="2019-01" db="EMBL/GenBank/DDBJ databases">
        <title>Lactibacter flavus gen. nov., sp. nov., a novel bacterium of the family Propionibacteriaceae isolated from raw milk and dairy products.</title>
        <authorList>
            <person name="Huptas C."/>
            <person name="Wenning M."/>
            <person name="Breitenwieser F."/>
            <person name="Doll E."/>
            <person name="Von Neubeck M."/>
            <person name="Busse H.-J."/>
            <person name="Scherer S."/>
        </authorList>
    </citation>
    <scope>NUCLEOTIDE SEQUENCE [LARGE SCALE GENOMIC DNA]</scope>
    <source>
        <strain evidence="4 5">KCTC 33808</strain>
    </source>
</reference>
<dbReference type="InterPro" id="IPR050922">
    <property type="entry name" value="LytR/CpsA/Psr_CW_biosynth"/>
</dbReference>
<sequence length="339" mass="36585">MTSARRVAEARPKKRRGIVGWFFTIVGIVVALAVIVAGFYVWRVWSTANDINRADSLLPADDPARPAASATAAGSFNYVLMGSDSRGDGDRGRSDVLMLAHVPPGRDKVYIVSFPRDMWVDVPGRGFAKINAAYAYGGEALATRTLESLVGVRMDHAAKIDFEGFTGLTTELGGVTVDNKIASETQGYAWPKGEVTIQGEEALVYVRQRYGMPNGDLDRAERQRAVVKAILMKMLTLDVLANPVKFNEVMGKLGQYFTVDEGLTNGVILSTATSMKVNSGNDIEILQAPISGFGTSADGQAIDIVNEPQLEEMGKAIRTGTMADYAARYRDQPLAGKAP</sequence>
<evidence type="ECO:0000256" key="1">
    <source>
        <dbReference type="ARBA" id="ARBA00006068"/>
    </source>
</evidence>
<evidence type="ECO:0000259" key="3">
    <source>
        <dbReference type="Pfam" id="PF03816"/>
    </source>
</evidence>
<name>A0A4Q9KBL9_9ACTN</name>
<evidence type="ECO:0000313" key="5">
    <source>
        <dbReference type="Proteomes" id="UP000292373"/>
    </source>
</evidence>
<feature type="transmembrane region" description="Helical" evidence="2">
    <location>
        <begin position="21"/>
        <end position="42"/>
    </location>
</feature>
<comment type="similarity">
    <text evidence="1">Belongs to the LytR/CpsA/Psr (LCP) family.</text>
</comment>
<keyword evidence="2" id="KW-1133">Transmembrane helix</keyword>
<proteinExistence type="inferred from homology"/>
<feature type="domain" description="Cell envelope-related transcriptional attenuator" evidence="3">
    <location>
        <begin position="93"/>
        <end position="234"/>
    </location>
</feature>
<dbReference type="PANTHER" id="PTHR33392:SF6">
    <property type="entry name" value="POLYISOPRENYL-TEICHOIC ACID--PEPTIDOGLYCAN TEICHOIC ACID TRANSFERASE TAGU"/>
    <property type="match status" value="1"/>
</dbReference>
<dbReference type="NCBIfam" id="TIGR00350">
    <property type="entry name" value="lytR_cpsA_psr"/>
    <property type="match status" value="1"/>
</dbReference>
<comment type="caution">
    <text evidence="4">The sequence shown here is derived from an EMBL/GenBank/DDBJ whole genome shotgun (WGS) entry which is preliminary data.</text>
</comment>
<accession>A0A4Q9KBL9</accession>
<keyword evidence="5" id="KW-1185">Reference proteome</keyword>
<dbReference type="OrthoDB" id="9782542at2"/>
<dbReference type="Gene3D" id="3.40.630.190">
    <property type="entry name" value="LCP protein"/>
    <property type="match status" value="1"/>
</dbReference>